<dbReference type="Proteomes" id="UP000694856">
    <property type="component" value="Chromosome 7"/>
</dbReference>
<name>A0A8B8T9J2_CAMFR</name>
<gene>
    <name evidence="3" type="primary">DNAJB6</name>
</gene>
<evidence type="ECO:0000313" key="2">
    <source>
        <dbReference type="Proteomes" id="UP000694856"/>
    </source>
</evidence>
<dbReference type="RefSeq" id="XP_032338874.1">
    <property type="nucleotide sequence ID" value="XM_032482983.1"/>
</dbReference>
<feature type="compositionally biased region" description="Basic and acidic residues" evidence="1">
    <location>
        <begin position="80"/>
        <end position="89"/>
    </location>
</feature>
<keyword evidence="2" id="KW-1185">Reference proteome</keyword>
<sequence>MEVSRHVRGGLSCDVRRSGSEQTQGVQVALRSGAGPGAGRLRKEEAGSWARRWAGVPGVTARPGGPPRPHAGSRRPSRRSTGERRDRPASRSAMGGVADEDAFEEECRRRGQSALPSQPASTSARSLRSHRPASLPKHASHYVGDDEDEPGRPRATGSWEPPSVFSAALEVARVTTAGCEVRVHPRSRVRAASRCVLEDFLWELSCMKPLPALLRWSRGMCRVLSRTKESVPCVHLKAHILGFQLGRGAPRKGADLATGCRGASRQRQMGRDGLFLCD</sequence>
<dbReference type="CTD" id="10049"/>
<feature type="compositionally biased region" description="Polar residues" evidence="1">
    <location>
        <begin position="114"/>
        <end position="126"/>
    </location>
</feature>
<evidence type="ECO:0000256" key="1">
    <source>
        <dbReference type="SAM" id="MobiDB-lite"/>
    </source>
</evidence>
<accession>A0A8B8T9J2</accession>
<protein>
    <submittedName>
        <fullName evidence="3">DnaJ homolog subfamily B member 6 isoform X6</fullName>
    </submittedName>
</protein>
<dbReference type="GeneID" id="102520129"/>
<organism evidence="2 3">
    <name type="scientific">Camelus ferus</name>
    <name type="common">Wild bactrian camel</name>
    <name type="synonym">Camelus bactrianus ferus</name>
    <dbReference type="NCBI Taxonomy" id="419612"/>
    <lineage>
        <taxon>Eukaryota</taxon>
        <taxon>Metazoa</taxon>
        <taxon>Chordata</taxon>
        <taxon>Craniata</taxon>
        <taxon>Vertebrata</taxon>
        <taxon>Euteleostomi</taxon>
        <taxon>Mammalia</taxon>
        <taxon>Eutheria</taxon>
        <taxon>Laurasiatheria</taxon>
        <taxon>Artiodactyla</taxon>
        <taxon>Tylopoda</taxon>
        <taxon>Camelidae</taxon>
        <taxon>Camelus</taxon>
    </lineage>
</organism>
<reference evidence="3" key="1">
    <citation type="submission" date="2025-08" db="UniProtKB">
        <authorList>
            <consortium name="RefSeq"/>
        </authorList>
    </citation>
    <scope>IDENTIFICATION</scope>
    <source>
        <tissue evidence="3">Ear skin</tissue>
    </source>
</reference>
<proteinExistence type="predicted"/>
<feature type="region of interest" description="Disordered" evidence="1">
    <location>
        <begin position="1"/>
        <end position="161"/>
    </location>
</feature>
<evidence type="ECO:0000313" key="3">
    <source>
        <dbReference type="RefSeq" id="XP_032338874.1"/>
    </source>
</evidence>
<dbReference type="AlphaFoldDB" id="A0A8B8T9J2"/>